<dbReference type="EMBL" id="JBDFQZ010000006">
    <property type="protein sequence ID" value="KAK9715399.1"/>
    <property type="molecule type" value="Genomic_DNA"/>
</dbReference>
<comment type="function">
    <text evidence="8 9">Probably involved in the RNA silencing pathway and required for the generation of small interfering RNAs (siRNAs).</text>
</comment>
<dbReference type="Pfam" id="PF05183">
    <property type="entry name" value="RdRP"/>
    <property type="match status" value="1"/>
</dbReference>
<evidence type="ECO:0000259" key="11">
    <source>
        <dbReference type="Pfam" id="PF26249"/>
    </source>
</evidence>
<keyword evidence="3 9" id="KW-0808">Transferase</keyword>
<evidence type="ECO:0000313" key="15">
    <source>
        <dbReference type="Proteomes" id="UP001443914"/>
    </source>
</evidence>
<dbReference type="EC" id="2.7.7.48" evidence="9"/>
<dbReference type="InterPro" id="IPR058697">
    <property type="entry name" value="RDRP3-5_N"/>
</dbReference>
<feature type="domain" description="RDRP helical" evidence="12">
    <location>
        <begin position="183"/>
        <end position="246"/>
    </location>
</feature>
<sequence>MAAEERRLPAAVEHLISTISDEKSTPPPNAAATQILAEIGEEEALDVLRTIRNSKSIRTFSGFIVHLVKNKKKININEKKRNHSLSPHISPDTITLSPSCGGYASPSSVIGICSGDALTPNKRRRTLNFSDEVVASIVEHFVGSSTSSDAVANTQKDHFTGTNTASAEKAYTQMSNSVPDAFAELEFRKAFLILNYSGGEKLENLITAEKIQSLSRLDMNSFEVHIWNDFGRRRCKENERRKYLNWESGRNLTYHCHINGDGSYSFKGPFLNKTTTLLQKTIGDENVLIVKLLEEQTENSGSGLGLGSGSGSVMSCPAYNKIAEEGILIGRKRFQFFVFKDGGKEEKKKNPASSPVKCYFVNTEGFAKFFGVQKKTIQDARSIFMHIHKASSVANYMARFSLILSKTVTLNVELGDVIVQDIDDVPCLDDEGNPVKKDNDKFHIHTDGTGFISEDLALRCPMNCFKGFVPDENNIKKFLGEVPHTDELSELSELKSHNLEPPLLIQFRMFHKGRAVKGTVLLNRKLPPNTIQVRPSMIKVEADEKLAGAPTLNRFEIVGTSDKPKKPRLSKNLIALLYYGGVPKEYFMDRLEDALKDVQSILYKKRAALKVAISRDADEDLTVARMILSGLPLDEPFLQHRLSMIVREERKSLKAGKIPINNSFYVMGTADPTDTLNSGEVCVILEHGQISGPVLVYRNPGLHFGDIHVVNARYVKALEEIVGNAKYGIFFPAKGPRSMADEIAGGDYDGDMYWVSKDPELLATFRPSAPWIGCPSSPISSSKKLTGLQDEALERELFRLYLKTRFQPSKAMGVAADCWLMYMDRLLTLDDQSSDEKGCVIRKINKLIDKYYDALDAPKKGIKIEVPPNLMPDKFPHHMERREYATYRSKSILGGIYDKVDEYNNLDPVKVWKLPYFEEQIKQIPAAHLEAWRALYVEYRGEMTAALNAGHESKNESAIAVYRLYKKKLYGIGPYDEADELDKSRKSWEDIRSEALAVYDAAYECAIQEDNPQKCNFAWKVAGSALFKIVMEEQGEKPIRCAPSVLREIFL</sequence>
<dbReference type="GO" id="GO:0003968">
    <property type="term" value="F:RNA-directed RNA polymerase activity"/>
    <property type="evidence" value="ECO:0007669"/>
    <property type="project" value="UniProtKB-KW"/>
</dbReference>
<dbReference type="AlphaFoldDB" id="A0AAW1KAS2"/>
<dbReference type="InterPro" id="IPR007855">
    <property type="entry name" value="RDRP"/>
</dbReference>
<dbReference type="Pfam" id="PF26252">
    <property type="entry name" value="RdRP_helical"/>
    <property type="match status" value="1"/>
</dbReference>
<comment type="catalytic activity">
    <reaction evidence="7 9">
        <text>RNA(n) + a ribonucleoside 5'-triphosphate = RNA(n+1) + diphosphate</text>
        <dbReference type="Rhea" id="RHEA:21248"/>
        <dbReference type="Rhea" id="RHEA-COMP:14527"/>
        <dbReference type="Rhea" id="RHEA-COMP:17342"/>
        <dbReference type="ChEBI" id="CHEBI:33019"/>
        <dbReference type="ChEBI" id="CHEBI:61557"/>
        <dbReference type="ChEBI" id="CHEBI:140395"/>
        <dbReference type="EC" id="2.7.7.48"/>
    </reaction>
</comment>
<evidence type="ECO:0000256" key="9">
    <source>
        <dbReference type="RuleBase" id="RU363098"/>
    </source>
</evidence>
<reference evidence="14" key="1">
    <citation type="submission" date="2024-03" db="EMBL/GenBank/DDBJ databases">
        <title>WGS assembly of Saponaria officinalis var. Norfolk2.</title>
        <authorList>
            <person name="Jenkins J."/>
            <person name="Shu S."/>
            <person name="Grimwood J."/>
            <person name="Barry K."/>
            <person name="Goodstein D."/>
            <person name="Schmutz J."/>
            <person name="Leebens-Mack J."/>
            <person name="Osbourn A."/>
        </authorList>
    </citation>
    <scope>NUCLEOTIDE SEQUENCE [LARGE SCALE GENOMIC DNA]</scope>
    <source>
        <strain evidence="14">JIC</strain>
    </source>
</reference>
<evidence type="ECO:0000256" key="2">
    <source>
        <dbReference type="ARBA" id="ARBA00022484"/>
    </source>
</evidence>
<feature type="domain" description="RDRP3-5 N-terminal" evidence="11">
    <location>
        <begin position="8"/>
        <end position="72"/>
    </location>
</feature>
<evidence type="ECO:0000313" key="14">
    <source>
        <dbReference type="EMBL" id="KAK9715399.1"/>
    </source>
</evidence>
<feature type="domain" description="RDRP C-terminal head" evidence="13">
    <location>
        <begin position="952"/>
        <end position="1034"/>
    </location>
</feature>
<evidence type="ECO:0000256" key="4">
    <source>
        <dbReference type="ARBA" id="ARBA00022695"/>
    </source>
</evidence>
<keyword evidence="2 9" id="KW-0696">RNA-directed RNA polymerase</keyword>
<protein>
    <recommendedName>
        <fullName evidence="9">RNA-dependent RNA polymerase</fullName>
        <ecNumber evidence="9">2.7.7.48</ecNumber>
    </recommendedName>
</protein>
<comment type="caution">
    <text evidence="14">The sequence shown here is derived from an EMBL/GenBank/DDBJ whole genome shotgun (WGS) entry which is preliminary data.</text>
</comment>
<dbReference type="GO" id="GO:0030422">
    <property type="term" value="P:siRNA processing"/>
    <property type="evidence" value="ECO:0007669"/>
    <property type="project" value="TreeGrafter"/>
</dbReference>
<dbReference type="InterPro" id="IPR058752">
    <property type="entry name" value="RDRP_C_head"/>
</dbReference>
<evidence type="ECO:0000256" key="1">
    <source>
        <dbReference type="ARBA" id="ARBA00005762"/>
    </source>
</evidence>
<evidence type="ECO:0000259" key="10">
    <source>
        <dbReference type="Pfam" id="PF05183"/>
    </source>
</evidence>
<gene>
    <name evidence="14" type="ORF">RND81_06G162200</name>
</gene>
<evidence type="ECO:0000259" key="13">
    <source>
        <dbReference type="Pfam" id="PF26253"/>
    </source>
</evidence>
<keyword evidence="5 9" id="KW-0694">RNA-binding</keyword>
<evidence type="ECO:0000256" key="7">
    <source>
        <dbReference type="ARBA" id="ARBA00048744"/>
    </source>
</evidence>
<proteinExistence type="inferred from homology"/>
<evidence type="ECO:0000256" key="6">
    <source>
        <dbReference type="ARBA" id="ARBA00023158"/>
    </source>
</evidence>
<keyword evidence="6 9" id="KW-0943">RNA-mediated gene silencing</keyword>
<keyword evidence="15" id="KW-1185">Reference proteome</keyword>
<evidence type="ECO:0000256" key="5">
    <source>
        <dbReference type="ARBA" id="ARBA00022884"/>
    </source>
</evidence>
<dbReference type="PANTHER" id="PTHR23079">
    <property type="entry name" value="RNA-DEPENDENT RNA POLYMERASE"/>
    <property type="match status" value="1"/>
</dbReference>
<dbReference type="Pfam" id="PF26253">
    <property type="entry name" value="RdRP_head"/>
    <property type="match status" value="1"/>
</dbReference>
<dbReference type="InterPro" id="IPR058751">
    <property type="entry name" value="RDRP_helical"/>
</dbReference>
<dbReference type="GO" id="GO:0003723">
    <property type="term" value="F:RNA binding"/>
    <property type="evidence" value="ECO:0007669"/>
    <property type="project" value="UniProtKB-KW"/>
</dbReference>
<evidence type="ECO:0000256" key="3">
    <source>
        <dbReference type="ARBA" id="ARBA00022679"/>
    </source>
</evidence>
<dbReference type="Proteomes" id="UP001443914">
    <property type="component" value="Unassembled WGS sequence"/>
</dbReference>
<organism evidence="14 15">
    <name type="scientific">Saponaria officinalis</name>
    <name type="common">Common soapwort</name>
    <name type="synonym">Lychnis saponaria</name>
    <dbReference type="NCBI Taxonomy" id="3572"/>
    <lineage>
        <taxon>Eukaryota</taxon>
        <taxon>Viridiplantae</taxon>
        <taxon>Streptophyta</taxon>
        <taxon>Embryophyta</taxon>
        <taxon>Tracheophyta</taxon>
        <taxon>Spermatophyta</taxon>
        <taxon>Magnoliopsida</taxon>
        <taxon>eudicotyledons</taxon>
        <taxon>Gunneridae</taxon>
        <taxon>Pentapetalae</taxon>
        <taxon>Caryophyllales</taxon>
        <taxon>Caryophyllaceae</taxon>
        <taxon>Caryophylleae</taxon>
        <taxon>Saponaria</taxon>
    </lineage>
</organism>
<evidence type="ECO:0000256" key="8">
    <source>
        <dbReference type="ARBA" id="ARBA00093763"/>
    </source>
</evidence>
<evidence type="ECO:0000259" key="12">
    <source>
        <dbReference type="Pfam" id="PF26252"/>
    </source>
</evidence>
<name>A0AAW1KAS2_SAPOF</name>
<comment type="similarity">
    <text evidence="1 9">Belongs to the RdRP family.</text>
</comment>
<keyword evidence="4 9" id="KW-0548">Nucleotidyltransferase</keyword>
<dbReference type="InterPro" id="IPR057596">
    <property type="entry name" value="RDRP_core"/>
</dbReference>
<dbReference type="GO" id="GO:0031380">
    <property type="term" value="C:nuclear RNA-directed RNA polymerase complex"/>
    <property type="evidence" value="ECO:0007669"/>
    <property type="project" value="TreeGrafter"/>
</dbReference>
<dbReference type="Pfam" id="PF26249">
    <property type="entry name" value="4HB_RdRP3_N"/>
    <property type="match status" value="1"/>
</dbReference>
<dbReference type="PANTHER" id="PTHR23079:SF55">
    <property type="entry name" value="RNA-DIRECTED RNA POLYMERASE"/>
    <property type="match status" value="1"/>
</dbReference>
<accession>A0AAW1KAS2</accession>
<feature type="domain" description="RDRP core" evidence="10">
    <location>
        <begin position="265"/>
        <end position="900"/>
    </location>
</feature>